<feature type="compositionally biased region" description="Polar residues" evidence="1">
    <location>
        <begin position="8"/>
        <end position="22"/>
    </location>
</feature>
<evidence type="ECO:0000313" key="3">
    <source>
        <dbReference type="Proteomes" id="UP001527866"/>
    </source>
</evidence>
<proteinExistence type="predicted"/>
<evidence type="ECO:0000256" key="1">
    <source>
        <dbReference type="SAM" id="MobiDB-lite"/>
    </source>
</evidence>
<protein>
    <submittedName>
        <fullName evidence="2">Uncharacterized protein</fullName>
    </submittedName>
</protein>
<accession>A0ABT4TZ78</accession>
<organism evidence="2 3">
    <name type="scientific">Nocardiopsis endophytica</name>
    <dbReference type="NCBI Taxonomy" id="3018445"/>
    <lineage>
        <taxon>Bacteria</taxon>
        <taxon>Bacillati</taxon>
        <taxon>Actinomycetota</taxon>
        <taxon>Actinomycetes</taxon>
        <taxon>Streptosporangiales</taxon>
        <taxon>Nocardiopsidaceae</taxon>
        <taxon>Nocardiopsis</taxon>
    </lineage>
</organism>
<reference evidence="2 3" key="1">
    <citation type="submission" date="2023-01" db="EMBL/GenBank/DDBJ databases">
        <title>Draft genome sequence of Nocardiopsis sp. RSe5-2 isolated from halophytes.</title>
        <authorList>
            <person name="Duangmal K."/>
            <person name="Chantavorakit T."/>
        </authorList>
    </citation>
    <scope>NUCLEOTIDE SEQUENCE [LARGE SCALE GENOMIC DNA]</scope>
    <source>
        <strain evidence="2 3">RSe5-2</strain>
    </source>
</reference>
<dbReference type="Proteomes" id="UP001527866">
    <property type="component" value="Unassembled WGS sequence"/>
</dbReference>
<feature type="compositionally biased region" description="Basic residues" evidence="1">
    <location>
        <begin position="112"/>
        <end position="124"/>
    </location>
</feature>
<feature type="compositionally biased region" description="Basic and acidic residues" evidence="1">
    <location>
        <begin position="47"/>
        <end position="67"/>
    </location>
</feature>
<name>A0ABT4TZ78_9ACTN</name>
<dbReference type="EMBL" id="JAQFWQ010000005">
    <property type="protein sequence ID" value="MDA2809540.1"/>
    <property type="molecule type" value="Genomic_DNA"/>
</dbReference>
<sequence length="160" mass="17806">MNTDKAHAPTTTGSTTQPNPRIQTVLAAPKGRRFNRARPYARTPAPAERRPAPVERLPEDGARDERALPPWLLRVHTELAPQEPNPASPRPSSEVRGPLPRQGTPVRLAPAAKKRKRLFSRGRLRRPRALDESARRWENTRHACTVLGMLLTAYAIGLIG</sequence>
<gene>
    <name evidence="2" type="ORF">O4J56_02710</name>
</gene>
<feature type="region of interest" description="Disordered" evidence="1">
    <location>
        <begin position="1"/>
        <end position="124"/>
    </location>
</feature>
<dbReference type="RefSeq" id="WP_270683447.1">
    <property type="nucleotide sequence ID" value="NZ_JAQFWQ010000005.1"/>
</dbReference>
<evidence type="ECO:0000313" key="2">
    <source>
        <dbReference type="EMBL" id="MDA2809540.1"/>
    </source>
</evidence>
<keyword evidence="3" id="KW-1185">Reference proteome</keyword>
<comment type="caution">
    <text evidence="2">The sequence shown here is derived from an EMBL/GenBank/DDBJ whole genome shotgun (WGS) entry which is preliminary data.</text>
</comment>
<feature type="compositionally biased region" description="Low complexity" evidence="1">
    <location>
        <begin position="37"/>
        <end position="46"/>
    </location>
</feature>